<evidence type="ECO:0000256" key="10">
    <source>
        <dbReference type="PIRSR" id="PIRSR000362-2"/>
    </source>
</evidence>
<comment type="cofactor">
    <cofactor evidence="1 8 9">
        <name>FAD</name>
        <dbReference type="ChEBI" id="CHEBI:57692"/>
    </cofactor>
</comment>
<dbReference type="GO" id="GO:0016491">
    <property type="term" value="F:oxidoreductase activity"/>
    <property type="evidence" value="ECO:0007669"/>
    <property type="project" value="UniProtKB-KW"/>
</dbReference>
<feature type="binding site" evidence="9">
    <location>
        <position position="56"/>
    </location>
    <ligand>
        <name>FAD</name>
        <dbReference type="ChEBI" id="CHEBI:57692"/>
    </ligand>
</feature>
<keyword evidence="8" id="KW-0496">Mitochondrion</keyword>
<comment type="catalytic activity">
    <reaction evidence="7 8">
        <text>2 reduced [adrenodoxin] + NADP(+) + H(+) = 2 oxidized [adrenodoxin] + NADPH</text>
        <dbReference type="Rhea" id="RHEA:42312"/>
        <dbReference type="Rhea" id="RHEA-COMP:9998"/>
        <dbReference type="Rhea" id="RHEA-COMP:9999"/>
        <dbReference type="ChEBI" id="CHEBI:15378"/>
        <dbReference type="ChEBI" id="CHEBI:33737"/>
        <dbReference type="ChEBI" id="CHEBI:33738"/>
        <dbReference type="ChEBI" id="CHEBI:57783"/>
        <dbReference type="ChEBI" id="CHEBI:58349"/>
        <dbReference type="EC" id="1.18.1.6"/>
    </reaction>
</comment>
<accession>A0A9P0QT03</accession>
<dbReference type="PANTHER" id="PTHR48467:SF1">
    <property type="entry name" value="GLUTAMATE SYNTHASE 1 [NADH], CHLOROPLASTIC-LIKE"/>
    <property type="match status" value="1"/>
</dbReference>
<evidence type="ECO:0000256" key="9">
    <source>
        <dbReference type="PIRSR" id="PIRSR000362-1"/>
    </source>
</evidence>
<proteinExistence type="inferred from homology"/>
<feature type="binding site" evidence="10">
    <location>
        <begin position="194"/>
        <end position="197"/>
    </location>
    <ligand>
        <name>NADP(+)</name>
        <dbReference type="ChEBI" id="CHEBI:58349"/>
    </ligand>
</feature>
<dbReference type="InterPro" id="IPR023753">
    <property type="entry name" value="FAD/NAD-binding_dom"/>
</dbReference>
<keyword evidence="5 8" id="KW-0521">NADP</keyword>
<dbReference type="Proteomes" id="UP000837801">
    <property type="component" value="Unassembled WGS sequence"/>
</dbReference>
<evidence type="ECO:0000256" key="8">
    <source>
        <dbReference type="PIRNR" id="PIRNR000362"/>
    </source>
</evidence>
<feature type="binding site" evidence="10">
    <location>
        <position position="251"/>
    </location>
    <ligand>
        <name>NADP(+)</name>
        <dbReference type="ChEBI" id="CHEBI:58349"/>
    </ligand>
</feature>
<keyword evidence="13" id="KW-1185">Reference proteome</keyword>
<dbReference type="InterPro" id="IPR036188">
    <property type="entry name" value="FAD/NAD-bd_sf"/>
</dbReference>
<feature type="binding site" evidence="9">
    <location>
        <position position="118"/>
    </location>
    <ligand>
        <name>FAD</name>
        <dbReference type="ChEBI" id="CHEBI:57692"/>
    </ligand>
</feature>
<dbReference type="Pfam" id="PF07992">
    <property type="entry name" value="Pyr_redox_2"/>
    <property type="match status" value="1"/>
</dbReference>
<evidence type="ECO:0000313" key="12">
    <source>
        <dbReference type="EMBL" id="CAH2354412.1"/>
    </source>
</evidence>
<gene>
    <name evidence="12" type="ORF">CLIB1423_16S02102</name>
</gene>
<evidence type="ECO:0000256" key="7">
    <source>
        <dbReference type="ARBA" id="ARBA00048933"/>
    </source>
</evidence>
<evidence type="ECO:0000256" key="4">
    <source>
        <dbReference type="ARBA" id="ARBA00022827"/>
    </source>
</evidence>
<organism evidence="12 13">
    <name type="scientific">[Candida] railenensis</name>
    <dbReference type="NCBI Taxonomy" id="45579"/>
    <lineage>
        <taxon>Eukaryota</taxon>
        <taxon>Fungi</taxon>
        <taxon>Dikarya</taxon>
        <taxon>Ascomycota</taxon>
        <taxon>Saccharomycotina</taxon>
        <taxon>Pichiomycetes</taxon>
        <taxon>Debaryomycetaceae</taxon>
        <taxon>Kurtzmaniella</taxon>
    </lineage>
</organism>
<feature type="binding site" evidence="9">
    <location>
        <position position="64"/>
    </location>
    <ligand>
        <name>FAD</name>
        <dbReference type="ChEBI" id="CHEBI:57692"/>
    </ligand>
</feature>
<dbReference type="InterPro" id="IPR055275">
    <property type="entry name" value="Ferredox_Rdtase"/>
</dbReference>
<dbReference type="AlphaFoldDB" id="A0A9P0QT03"/>
<keyword evidence="3 8" id="KW-0285">Flavoprotein</keyword>
<keyword evidence="6 8" id="KW-0560">Oxidoreductase</keyword>
<sequence>MFRNVVRKFASSSVRSVPTFNVAIVGTGPAGFYTAHHLLNKSSPKDQFVLNVDFFEKNPVPYGLSRYGVAPDHPEVKNCEEYLDNIMSKYGSNSATDGDQQLEQNSSHRVRFFGNVEIGKDITLQDLEEKYHSIILSYGCTHSDNKLSVPGADLKGIISAREFVSWYNGSVDFHESGLKPPPLDKVDTVTIIGNGNVALDVARVLLADPDSHWTKTDISVSALEHLRKSTVKKVNIVARRGILESAFSNKEIRELLELSNGTNIKFLPIDDKLTDEIRPNVKSLNRIDKRKFQLLDKYSKLEQNTDIEVTKSWELIYLRSPIEFIGNNLNSVSETKFVLNYLEKDSFTGSVKVSKTSETEIIKNELVILSIGYQGIPLEEFEELDISFDRNRILNNEGRILSSSNSGGESSHKLVYRPGWYTSGWIKNGPKGVIATTMMESFETADSVLEDLSNNIKTEGPENLKVGVNGLPEESRGVSWQEWKKIDQFERNLGKEHGKERTKIESKEELLQIAHDLKN</sequence>
<feature type="binding site" evidence="9">
    <location>
        <position position="30"/>
    </location>
    <ligand>
        <name>FAD</name>
        <dbReference type="ChEBI" id="CHEBI:57692"/>
    </ligand>
</feature>
<comment type="subcellular location">
    <subcellularLocation>
        <location evidence="8">Mitochondrion</location>
    </subcellularLocation>
</comment>
<feature type="binding site" evidence="9">
    <location>
        <position position="425"/>
    </location>
    <ligand>
        <name>FAD</name>
        <dbReference type="ChEBI" id="CHEBI:57692"/>
    </ligand>
</feature>
<feature type="binding site" evidence="9">
    <location>
        <begin position="432"/>
        <end position="434"/>
    </location>
    <ligand>
        <name>FAD</name>
        <dbReference type="ChEBI" id="CHEBI:57692"/>
    </ligand>
</feature>
<evidence type="ECO:0000256" key="6">
    <source>
        <dbReference type="ARBA" id="ARBA00023002"/>
    </source>
</evidence>
<dbReference type="EMBL" id="CAKXYY010000016">
    <property type="protein sequence ID" value="CAH2354412.1"/>
    <property type="molecule type" value="Genomic_DNA"/>
</dbReference>
<dbReference type="InterPro" id="IPR021163">
    <property type="entry name" value="Ferredox_Rdtase_adrenod"/>
</dbReference>
<comment type="similarity">
    <text evidence="2 8">Belongs to the ferredoxin--NADP reductase type 1 family.</text>
</comment>
<dbReference type="EC" id="1.18.1.6" evidence="8"/>
<evidence type="ECO:0000256" key="5">
    <source>
        <dbReference type="ARBA" id="ARBA00022857"/>
    </source>
</evidence>
<feature type="domain" description="FAD/NAD(P)-binding" evidence="11">
    <location>
        <begin position="20"/>
        <end position="256"/>
    </location>
</feature>
<reference evidence="12" key="1">
    <citation type="submission" date="2022-03" db="EMBL/GenBank/DDBJ databases">
        <authorList>
            <person name="Legras J.-L."/>
            <person name="Devillers H."/>
            <person name="Grondin C."/>
        </authorList>
    </citation>
    <scope>NUCLEOTIDE SEQUENCE</scope>
    <source>
        <strain evidence="12">CLIB 1423</strain>
    </source>
</reference>
<comment type="caution">
    <text evidence="12">The sequence shown here is derived from an EMBL/GenBank/DDBJ whole genome shotgun (WGS) entry which is preliminary data.</text>
</comment>
<dbReference type="Gene3D" id="3.50.50.60">
    <property type="entry name" value="FAD/NAD(P)-binding domain"/>
    <property type="match status" value="1"/>
</dbReference>
<evidence type="ECO:0000256" key="2">
    <source>
        <dbReference type="ARBA" id="ARBA00008312"/>
    </source>
</evidence>
<dbReference type="Gene3D" id="3.40.50.720">
    <property type="entry name" value="NAD(P)-binding Rossmann-like Domain"/>
    <property type="match status" value="1"/>
</dbReference>
<evidence type="ECO:0000313" key="13">
    <source>
        <dbReference type="Proteomes" id="UP000837801"/>
    </source>
</evidence>
<evidence type="ECO:0000259" key="11">
    <source>
        <dbReference type="Pfam" id="PF07992"/>
    </source>
</evidence>
<name>A0A9P0QT03_9ASCO</name>
<dbReference type="PRINTS" id="PR00368">
    <property type="entry name" value="FADPNR"/>
</dbReference>
<dbReference type="SUPFAM" id="SSF51971">
    <property type="entry name" value="Nucleotide-binding domain"/>
    <property type="match status" value="1"/>
</dbReference>
<evidence type="ECO:0000256" key="3">
    <source>
        <dbReference type="ARBA" id="ARBA00022630"/>
    </source>
</evidence>
<feature type="binding site" evidence="10">
    <location>
        <position position="432"/>
    </location>
    <ligand>
        <name>NADP(+)</name>
        <dbReference type="ChEBI" id="CHEBI:58349"/>
    </ligand>
</feature>
<dbReference type="PANTHER" id="PTHR48467">
    <property type="entry name" value="GLUTAMATE SYNTHASE 1 [NADH], CHLOROPLASTIC-LIKE"/>
    <property type="match status" value="1"/>
</dbReference>
<keyword evidence="4 8" id="KW-0274">FAD</keyword>
<dbReference type="GO" id="GO:0005739">
    <property type="term" value="C:mitochondrion"/>
    <property type="evidence" value="ECO:0007669"/>
    <property type="project" value="UniProtKB-SubCell"/>
</dbReference>
<dbReference type="PIRSF" id="PIRSF000362">
    <property type="entry name" value="FNR"/>
    <property type="match status" value="1"/>
</dbReference>
<dbReference type="OrthoDB" id="333024at2759"/>
<evidence type="ECO:0000256" key="1">
    <source>
        <dbReference type="ARBA" id="ARBA00001974"/>
    </source>
</evidence>
<protein>
    <recommendedName>
        <fullName evidence="8">NADPH:adrenodoxin oxidoreductase, mitochondrial</fullName>
        <ecNumber evidence="8">1.18.1.6</ecNumber>
    </recommendedName>
</protein>
<feature type="binding site" evidence="10">
    <location>
        <begin position="239"/>
        <end position="240"/>
    </location>
    <ligand>
        <name>NADP(+)</name>
        <dbReference type="ChEBI" id="CHEBI:58349"/>
    </ligand>
</feature>